<dbReference type="GO" id="GO:0009187">
    <property type="term" value="P:cyclic nucleotide metabolic process"/>
    <property type="evidence" value="ECO:0007669"/>
    <property type="project" value="TreeGrafter"/>
</dbReference>
<keyword evidence="2" id="KW-1185">Reference proteome</keyword>
<dbReference type="Pfam" id="PF13563">
    <property type="entry name" value="2_5_RNA_ligase2"/>
    <property type="match status" value="1"/>
</dbReference>
<dbReference type="InterPro" id="IPR009097">
    <property type="entry name" value="Cyclic_Pdiesterase"/>
</dbReference>
<evidence type="ECO:0000313" key="1">
    <source>
        <dbReference type="EMBL" id="VFQ97084.1"/>
    </source>
</evidence>
<evidence type="ECO:0008006" key="3">
    <source>
        <dbReference type="Google" id="ProtNLM"/>
    </source>
</evidence>
<evidence type="ECO:0000313" key="2">
    <source>
        <dbReference type="Proteomes" id="UP000595140"/>
    </source>
</evidence>
<dbReference type="PANTHER" id="PTHR28141">
    <property type="entry name" value="2',3'-CYCLIC-NUCLEOTIDE 3'-PHOSPHODIESTERASE"/>
    <property type="match status" value="1"/>
</dbReference>
<dbReference type="AlphaFoldDB" id="A0A484NB43"/>
<sequence length="238" mass="26661">MASGRRPSRIAQFQPPMEYLLMLKLKPKTRPPPSLASGAPTGDLPGTDHLAFPMASIDEKKDAYSVWGLPPPDVSERIKKLMEGIRSEFGGPRFEPHVTVVGDIRLTESEARDKFRQACEGLQPYGAAVSKVATGPSFYQCVFLLLHPTPEVVEASDHCCRHFGYVRPSAYMPHLSLLYADITDEEKKRVEERVYALDETIGNLEFPIARVALYKSDTQDKSLKSWAKVDEFVLHQIS</sequence>
<dbReference type="OrthoDB" id="514292at2759"/>
<gene>
    <name evidence="1" type="ORF">CCAM_LOCUS38860</name>
</gene>
<reference evidence="1 2" key="1">
    <citation type="submission" date="2018-04" db="EMBL/GenBank/DDBJ databases">
        <authorList>
            <person name="Vogel A."/>
        </authorList>
    </citation>
    <scope>NUCLEOTIDE SEQUENCE [LARGE SCALE GENOMIC DNA]</scope>
</reference>
<dbReference type="SUPFAM" id="SSF55144">
    <property type="entry name" value="LigT-like"/>
    <property type="match status" value="1"/>
</dbReference>
<dbReference type="Proteomes" id="UP000595140">
    <property type="component" value="Unassembled WGS sequence"/>
</dbReference>
<dbReference type="EMBL" id="OOIL02006272">
    <property type="protein sequence ID" value="VFQ97084.1"/>
    <property type="molecule type" value="Genomic_DNA"/>
</dbReference>
<dbReference type="PANTHER" id="PTHR28141:SF1">
    <property type="entry name" value="2',3'-CYCLIC-NUCLEOTIDE 3'-PHOSPHODIESTERASE"/>
    <property type="match status" value="1"/>
</dbReference>
<dbReference type="InterPro" id="IPR012386">
    <property type="entry name" value="Cyclic-nucl_3Pdiesterase"/>
</dbReference>
<accession>A0A484NB43</accession>
<name>A0A484NB43_9ASTE</name>
<protein>
    <recommendedName>
        <fullName evidence="3">Cyclic phosphodiesterase</fullName>
    </recommendedName>
</protein>
<dbReference type="GO" id="GO:0004113">
    <property type="term" value="F:2',3'-cyclic-nucleotide 3'-phosphodiesterase activity"/>
    <property type="evidence" value="ECO:0007669"/>
    <property type="project" value="TreeGrafter"/>
</dbReference>
<organism evidence="1 2">
    <name type="scientific">Cuscuta campestris</name>
    <dbReference type="NCBI Taxonomy" id="132261"/>
    <lineage>
        <taxon>Eukaryota</taxon>
        <taxon>Viridiplantae</taxon>
        <taxon>Streptophyta</taxon>
        <taxon>Embryophyta</taxon>
        <taxon>Tracheophyta</taxon>
        <taxon>Spermatophyta</taxon>
        <taxon>Magnoliopsida</taxon>
        <taxon>eudicotyledons</taxon>
        <taxon>Gunneridae</taxon>
        <taxon>Pentapetalae</taxon>
        <taxon>asterids</taxon>
        <taxon>lamiids</taxon>
        <taxon>Solanales</taxon>
        <taxon>Convolvulaceae</taxon>
        <taxon>Cuscuteae</taxon>
        <taxon>Cuscuta</taxon>
        <taxon>Cuscuta subgen. Grammica</taxon>
        <taxon>Cuscuta sect. Cleistogrammica</taxon>
    </lineage>
</organism>
<dbReference type="Gene3D" id="3.90.1140.10">
    <property type="entry name" value="Cyclic phosphodiesterase"/>
    <property type="match status" value="1"/>
</dbReference>
<dbReference type="FunFam" id="3.90.1140.10:FF:000007">
    <property type="entry name" value="Cyclic phosphodiesterase"/>
    <property type="match status" value="1"/>
</dbReference>
<proteinExistence type="predicted"/>